<feature type="region of interest" description="Disordered" evidence="7">
    <location>
        <begin position="42"/>
        <end position="114"/>
    </location>
</feature>
<dbReference type="STRING" id="857342.A0A2T3B8G3"/>
<feature type="compositionally biased region" description="Polar residues" evidence="7">
    <location>
        <begin position="204"/>
        <end position="221"/>
    </location>
</feature>
<dbReference type="FunCoup" id="A0A2T3B8G3">
    <property type="interactions" value="255"/>
</dbReference>
<comment type="subcellular location">
    <subcellularLocation>
        <location evidence="1 6">Nucleus</location>
    </subcellularLocation>
</comment>
<dbReference type="GO" id="GO:0043527">
    <property type="term" value="C:tRNA methyltransferase complex"/>
    <property type="evidence" value="ECO:0007669"/>
    <property type="project" value="TreeGrafter"/>
</dbReference>
<evidence type="ECO:0000256" key="1">
    <source>
        <dbReference type="ARBA" id="ARBA00004123"/>
    </source>
</evidence>
<dbReference type="PANTHER" id="PTHR16288:SF0">
    <property type="entry name" value="TRNA (GUANINE-N(7)-)-METHYLTRANSFERASE NON-CATALYTIC SUBUNIT WDR4"/>
    <property type="match status" value="1"/>
</dbReference>
<reference evidence="8 9" key="1">
    <citation type="journal article" date="2018" name="New Phytol.">
        <title>Comparative genomics and transcriptomics depict ericoid mycorrhizal fungi as versatile saprotrophs and plant mutualists.</title>
        <authorList>
            <person name="Martino E."/>
            <person name="Morin E."/>
            <person name="Grelet G.A."/>
            <person name="Kuo A."/>
            <person name="Kohler A."/>
            <person name="Daghino S."/>
            <person name="Barry K.W."/>
            <person name="Cichocki N."/>
            <person name="Clum A."/>
            <person name="Dockter R.B."/>
            <person name="Hainaut M."/>
            <person name="Kuo R.C."/>
            <person name="LaButti K."/>
            <person name="Lindahl B.D."/>
            <person name="Lindquist E.A."/>
            <person name="Lipzen A."/>
            <person name="Khouja H.R."/>
            <person name="Magnuson J."/>
            <person name="Murat C."/>
            <person name="Ohm R.A."/>
            <person name="Singer S.W."/>
            <person name="Spatafora J.W."/>
            <person name="Wang M."/>
            <person name="Veneault-Fourrey C."/>
            <person name="Henrissat B."/>
            <person name="Grigoriev I.V."/>
            <person name="Martin F.M."/>
            <person name="Perotto S."/>
        </authorList>
    </citation>
    <scope>NUCLEOTIDE SEQUENCE [LARGE SCALE GENOMIC DNA]</scope>
    <source>
        <strain evidence="8 9">ATCC 22711</strain>
    </source>
</reference>
<sequence length="537" mass="58198">MSKLRMPYQCLQRSGNLLVAARGSSIDSFSLQDYSLLSTWRFPPAQEPSNGRTSQEPTNKLPAENSESSVDIAVGAASSPPAKRRKLSDSEGSQKPGDEGKGKKKANNRSDAVASGLDAPAITALAATKGGRHVIAATNEDKSIRVFEHVFKQDGTHQLRSLSQRIMPKRPCALALTEDDATIIAADKFGDVYSLPLLFSESENQTAANGSSPSSQASGTTAPKPFVPAASDLTVHSQRNLKALENQKRQTNQPPEKSEPTFEHKLLLGHVSMLTDVVRVSFQGRSYIISADRDEHIRVSRGIPQAHIIEGFCLGHTEFVSRLCVPDERSNLLISGGGDDYLFVWNWLSGTLVSKVDLKAAVEVVMRDLETENHSSGPADHVKVAVSGISHVRLPGENGVEDIIIAISEGVPALFVFLLTPESHLNHIQTIRLPGNALAVVSISSTSSSTPSNDIVVSIDSIHKPGSTTDRRSDTDEPVDPLRLYRFQGRELVPVSTLQSGDGDEALENENQPGRLTNLLYNLENLRKRDGEAKEVE</sequence>
<keyword evidence="4 6" id="KW-0677">Repeat</keyword>
<evidence type="ECO:0000256" key="6">
    <source>
        <dbReference type="HAMAP-Rule" id="MF_03056"/>
    </source>
</evidence>
<evidence type="ECO:0000256" key="3">
    <source>
        <dbReference type="ARBA" id="ARBA00022694"/>
    </source>
</evidence>
<dbReference type="EMBL" id="KZ679008">
    <property type="protein sequence ID" value="PSS23154.1"/>
    <property type="molecule type" value="Genomic_DNA"/>
</dbReference>
<gene>
    <name evidence="8" type="ORF">M430DRAFT_117046</name>
</gene>
<dbReference type="Pfam" id="PF00400">
    <property type="entry name" value="WD40"/>
    <property type="match status" value="1"/>
</dbReference>
<dbReference type="PANTHER" id="PTHR16288">
    <property type="entry name" value="WD40 REPEAT PROTEIN 4"/>
    <property type="match status" value="1"/>
</dbReference>
<dbReference type="GO" id="GO:0005829">
    <property type="term" value="C:cytosol"/>
    <property type="evidence" value="ECO:0007669"/>
    <property type="project" value="TreeGrafter"/>
</dbReference>
<name>A0A2T3B8G3_AMORE</name>
<comment type="pathway">
    <text evidence="6">tRNA modification; N(7)-methylguanine-tRNA biosynthesis.</text>
</comment>
<evidence type="ECO:0000313" key="9">
    <source>
        <dbReference type="Proteomes" id="UP000241818"/>
    </source>
</evidence>
<dbReference type="GO" id="GO:0005634">
    <property type="term" value="C:nucleus"/>
    <property type="evidence" value="ECO:0007669"/>
    <property type="project" value="UniProtKB-SubCell"/>
</dbReference>
<feature type="region of interest" description="Disordered" evidence="7">
    <location>
        <begin position="204"/>
        <end position="228"/>
    </location>
</feature>
<dbReference type="UniPathway" id="UPA00989"/>
<dbReference type="InterPro" id="IPR036322">
    <property type="entry name" value="WD40_repeat_dom_sf"/>
</dbReference>
<evidence type="ECO:0000256" key="5">
    <source>
        <dbReference type="ARBA" id="ARBA00023242"/>
    </source>
</evidence>
<dbReference type="RefSeq" id="XP_024723200.1">
    <property type="nucleotide sequence ID" value="XM_024861658.1"/>
</dbReference>
<dbReference type="SUPFAM" id="SSF50978">
    <property type="entry name" value="WD40 repeat-like"/>
    <property type="match status" value="1"/>
</dbReference>
<dbReference type="Proteomes" id="UP000241818">
    <property type="component" value="Unassembled WGS sequence"/>
</dbReference>
<keyword evidence="3 6" id="KW-0819">tRNA processing</keyword>
<organism evidence="8 9">
    <name type="scientific">Amorphotheca resinae ATCC 22711</name>
    <dbReference type="NCBI Taxonomy" id="857342"/>
    <lineage>
        <taxon>Eukaryota</taxon>
        <taxon>Fungi</taxon>
        <taxon>Dikarya</taxon>
        <taxon>Ascomycota</taxon>
        <taxon>Pezizomycotina</taxon>
        <taxon>Leotiomycetes</taxon>
        <taxon>Helotiales</taxon>
        <taxon>Amorphothecaceae</taxon>
        <taxon>Amorphotheca</taxon>
    </lineage>
</organism>
<dbReference type="GeneID" id="36569739"/>
<dbReference type="InterPro" id="IPR015943">
    <property type="entry name" value="WD40/YVTN_repeat-like_dom_sf"/>
</dbReference>
<protein>
    <submittedName>
        <fullName evidence="8">Uncharacterized protein</fullName>
    </submittedName>
</protein>
<dbReference type="SMART" id="SM00320">
    <property type="entry name" value="WD40"/>
    <property type="match status" value="3"/>
</dbReference>
<dbReference type="InParanoid" id="A0A2T3B8G3"/>
<comment type="function">
    <text evidence="6">Required for the formation of N(7)-methylguanine at position 46 (m7G46) in tRNA. In the complex, it is required to stabilize and induce conformational changes of the catalytic subunit.</text>
</comment>
<dbReference type="InterPro" id="IPR028884">
    <property type="entry name" value="Trm82"/>
</dbReference>
<dbReference type="HAMAP" id="MF_03056">
    <property type="entry name" value="TRM82"/>
    <property type="match status" value="1"/>
</dbReference>
<dbReference type="Gene3D" id="2.130.10.10">
    <property type="entry name" value="YVTN repeat-like/Quinoprotein amine dehydrogenase"/>
    <property type="match status" value="1"/>
</dbReference>
<comment type="similarity">
    <text evidence="6">Belongs to the WD repeat TRM82 family.</text>
</comment>
<evidence type="ECO:0000256" key="4">
    <source>
        <dbReference type="ARBA" id="ARBA00022737"/>
    </source>
</evidence>
<evidence type="ECO:0000256" key="7">
    <source>
        <dbReference type="SAM" id="MobiDB-lite"/>
    </source>
</evidence>
<dbReference type="OrthoDB" id="339900at2759"/>
<proteinExistence type="inferred from homology"/>
<dbReference type="AlphaFoldDB" id="A0A2T3B8G3"/>
<evidence type="ECO:0000313" key="8">
    <source>
        <dbReference type="EMBL" id="PSS23154.1"/>
    </source>
</evidence>
<keyword evidence="9" id="KW-1185">Reference proteome</keyword>
<feature type="compositionally biased region" description="Polar residues" evidence="7">
    <location>
        <begin position="47"/>
        <end position="58"/>
    </location>
</feature>
<evidence type="ECO:0000256" key="2">
    <source>
        <dbReference type="ARBA" id="ARBA00022574"/>
    </source>
</evidence>
<dbReference type="GO" id="GO:0106004">
    <property type="term" value="P:tRNA (guanine-N7)-methylation"/>
    <property type="evidence" value="ECO:0007669"/>
    <property type="project" value="UniProtKB-UniRule"/>
</dbReference>
<keyword evidence="2 6" id="KW-0853">WD repeat</keyword>
<keyword evidence="5 6" id="KW-0539">Nucleus</keyword>
<accession>A0A2T3B8G3</accession>
<dbReference type="InterPro" id="IPR001680">
    <property type="entry name" value="WD40_rpt"/>
</dbReference>